<reference evidence="2 3" key="2">
    <citation type="submission" date="2017-10" db="EMBL/GenBank/DDBJ databases">
        <title>Extensive intraspecific genome diversity in a model arbuscular mycorrhizal fungus.</title>
        <authorList>
            <person name="Chen E.C.H."/>
            <person name="Morin E."/>
            <person name="Baudet D."/>
            <person name="Noel J."/>
            <person name="Ndikumana S."/>
            <person name="Charron P."/>
            <person name="St-Onge C."/>
            <person name="Giorgi J."/>
            <person name="Grigoriev I.V."/>
            <person name="Roux C."/>
            <person name="Martin F.M."/>
            <person name="Corradi N."/>
        </authorList>
    </citation>
    <scope>NUCLEOTIDE SEQUENCE [LARGE SCALE GENOMIC DNA]</scope>
    <source>
        <strain evidence="2 3">C2</strain>
    </source>
</reference>
<protein>
    <submittedName>
        <fullName evidence="2">Uncharacterized protein</fullName>
    </submittedName>
</protein>
<sequence>MATTTRNKHKQLAKEAERQILVQEEESATNSSKSKEEASDQTISDNSDNDVINIFDDNDDDDADIGINENIPKKRKPSSKITRPKTSWVWNFFRETEDGSK</sequence>
<proteinExistence type="predicted"/>
<evidence type="ECO:0000313" key="2">
    <source>
        <dbReference type="EMBL" id="PKK34602.1"/>
    </source>
</evidence>
<name>A0A2N1KHN6_9GLOM</name>
<evidence type="ECO:0000313" key="3">
    <source>
        <dbReference type="Proteomes" id="UP000233469"/>
    </source>
</evidence>
<dbReference type="VEuPathDB" id="FungiDB:RhiirA1_543031"/>
<feature type="compositionally biased region" description="Basic residues" evidence="1">
    <location>
        <begin position="1"/>
        <end position="11"/>
    </location>
</feature>
<evidence type="ECO:0000256" key="1">
    <source>
        <dbReference type="SAM" id="MobiDB-lite"/>
    </source>
</evidence>
<dbReference type="Proteomes" id="UP000233469">
    <property type="component" value="Unassembled WGS sequence"/>
</dbReference>
<dbReference type="VEuPathDB" id="FungiDB:RhiirFUN_014467"/>
<feature type="compositionally biased region" description="Low complexity" evidence="1">
    <location>
        <begin position="43"/>
        <end position="55"/>
    </location>
</feature>
<feature type="non-terminal residue" evidence="2">
    <location>
        <position position="101"/>
    </location>
</feature>
<gene>
    <name evidence="2" type="ORF">RhiirC2_859412</name>
</gene>
<comment type="caution">
    <text evidence="2">The sequence shown here is derived from an EMBL/GenBank/DDBJ whole genome shotgun (WGS) entry which is preliminary data.</text>
</comment>
<reference evidence="2 3" key="1">
    <citation type="submission" date="2016-04" db="EMBL/GenBank/DDBJ databases">
        <title>Genome analyses suggest a sexual origin of heterokaryosis in a supposedly ancient asexual fungus.</title>
        <authorList>
            <person name="Ropars J."/>
            <person name="Sedzielewska K."/>
            <person name="Noel J."/>
            <person name="Charron P."/>
            <person name="Farinelli L."/>
            <person name="Marton T."/>
            <person name="Kruger M."/>
            <person name="Pelin A."/>
            <person name="Brachmann A."/>
            <person name="Corradi N."/>
        </authorList>
    </citation>
    <scope>NUCLEOTIDE SEQUENCE [LARGE SCALE GENOMIC DNA]</scope>
    <source>
        <strain evidence="2 3">C2</strain>
    </source>
</reference>
<accession>A0A2N1KHN6</accession>
<dbReference type="EMBL" id="LLXL01010656">
    <property type="protein sequence ID" value="PKK34602.1"/>
    <property type="molecule type" value="Genomic_DNA"/>
</dbReference>
<feature type="region of interest" description="Disordered" evidence="1">
    <location>
        <begin position="1"/>
        <end position="83"/>
    </location>
</feature>
<dbReference type="AlphaFoldDB" id="A0A2N1KHN6"/>
<organism evidence="2 3">
    <name type="scientific">Rhizophagus irregularis</name>
    <dbReference type="NCBI Taxonomy" id="588596"/>
    <lineage>
        <taxon>Eukaryota</taxon>
        <taxon>Fungi</taxon>
        <taxon>Fungi incertae sedis</taxon>
        <taxon>Mucoromycota</taxon>
        <taxon>Glomeromycotina</taxon>
        <taxon>Glomeromycetes</taxon>
        <taxon>Glomerales</taxon>
        <taxon>Glomeraceae</taxon>
        <taxon>Rhizophagus</taxon>
    </lineage>
</organism>